<reference evidence="1 2" key="1">
    <citation type="journal article" date="2019" name="Genome Biol. Evol.">
        <title>Insights into the evolution of the New World diploid cottons (Gossypium, subgenus Houzingenia) based on genome sequencing.</title>
        <authorList>
            <person name="Grover C.E."/>
            <person name="Arick M.A. 2nd"/>
            <person name="Thrash A."/>
            <person name="Conover J.L."/>
            <person name="Sanders W.S."/>
            <person name="Peterson D.G."/>
            <person name="Frelichowski J.E."/>
            <person name="Scheffler J.A."/>
            <person name="Scheffler B.E."/>
            <person name="Wendel J.F."/>
        </authorList>
    </citation>
    <scope>NUCLEOTIDE SEQUENCE [LARGE SCALE GENOMIC DNA]</scope>
    <source>
        <strain evidence="1">185</strain>
        <tissue evidence="1">Leaf</tissue>
    </source>
</reference>
<comment type="caution">
    <text evidence="1">The sequence shown here is derived from an EMBL/GenBank/DDBJ whole genome shotgun (WGS) entry which is preliminary data.</text>
</comment>
<dbReference type="EMBL" id="JABFAA010000009">
    <property type="protein sequence ID" value="MBA0692718.1"/>
    <property type="molecule type" value="Genomic_DNA"/>
</dbReference>
<protein>
    <submittedName>
        <fullName evidence="1">Uncharacterized protein</fullName>
    </submittedName>
</protein>
<gene>
    <name evidence="1" type="ORF">Goari_010255</name>
</gene>
<keyword evidence="2" id="KW-1185">Reference proteome</keyword>
<name>A0A7J8XZH4_GOSAI</name>
<sequence length="25" mass="3125">MCQLMTSKIQMTVVFYHMFLQKRLF</sequence>
<accession>A0A7J8XZH4</accession>
<organism evidence="1 2">
    <name type="scientific">Gossypium aridum</name>
    <name type="common">American cotton</name>
    <name type="synonym">Erioxylum aridum</name>
    <dbReference type="NCBI Taxonomy" id="34290"/>
    <lineage>
        <taxon>Eukaryota</taxon>
        <taxon>Viridiplantae</taxon>
        <taxon>Streptophyta</taxon>
        <taxon>Embryophyta</taxon>
        <taxon>Tracheophyta</taxon>
        <taxon>Spermatophyta</taxon>
        <taxon>Magnoliopsida</taxon>
        <taxon>eudicotyledons</taxon>
        <taxon>Gunneridae</taxon>
        <taxon>Pentapetalae</taxon>
        <taxon>rosids</taxon>
        <taxon>malvids</taxon>
        <taxon>Malvales</taxon>
        <taxon>Malvaceae</taxon>
        <taxon>Malvoideae</taxon>
        <taxon>Gossypium</taxon>
    </lineage>
</organism>
<evidence type="ECO:0000313" key="1">
    <source>
        <dbReference type="EMBL" id="MBA0692718.1"/>
    </source>
</evidence>
<dbReference type="Proteomes" id="UP000593577">
    <property type="component" value="Unassembled WGS sequence"/>
</dbReference>
<dbReference type="AlphaFoldDB" id="A0A7J8XZH4"/>
<evidence type="ECO:0000313" key="2">
    <source>
        <dbReference type="Proteomes" id="UP000593577"/>
    </source>
</evidence>
<proteinExistence type="predicted"/>